<name>A0A515CT00_SERLI</name>
<proteinExistence type="predicted"/>
<dbReference type="AlphaFoldDB" id="A0A515CT00"/>
<organism evidence="1 2">
    <name type="scientific">Serratia liquefaciens</name>
    <dbReference type="NCBI Taxonomy" id="614"/>
    <lineage>
        <taxon>Bacteria</taxon>
        <taxon>Pseudomonadati</taxon>
        <taxon>Pseudomonadota</taxon>
        <taxon>Gammaproteobacteria</taxon>
        <taxon>Enterobacterales</taxon>
        <taxon>Yersiniaceae</taxon>
        <taxon>Serratia</taxon>
    </lineage>
</organism>
<gene>
    <name evidence="1" type="ORF">EGO53_05610</name>
</gene>
<evidence type="ECO:0000313" key="1">
    <source>
        <dbReference type="EMBL" id="QDL31287.1"/>
    </source>
</evidence>
<dbReference type="Proteomes" id="UP000317572">
    <property type="component" value="Chromosome"/>
</dbReference>
<dbReference type="RefSeq" id="WP_142814874.1">
    <property type="nucleotide sequence ID" value="NZ_CP033893.1"/>
</dbReference>
<reference evidence="1 2" key="1">
    <citation type="submission" date="2018-11" db="EMBL/GenBank/DDBJ databases">
        <title>The first complete genome of Serratia liquefaciens isolated from metalophyte plant revel distinctness adaptive mechanisms in an extreme habitat.</title>
        <authorList>
            <person name="Caneschi W.L."/>
            <person name="Sanchez A.B."/>
            <person name="Felestrino E.B."/>
            <person name="Assis R.A.B."/>
            <person name="Lemes C.G.C."/>
            <person name="Cordeiro I.F."/>
            <person name="Fonseca N.P."/>
            <person name="Villa M."/>
            <person name="Vieira I.T."/>
            <person name="Moraes L.A."/>
            <person name="Kamino L.H.Y."/>
            <person name="do Carmo F."/>
            <person name="Garcia C.M."/>
            <person name="Almeida N.F."/>
            <person name="Silva R.S."/>
            <person name="Ferro J.A."/>
            <person name="Ferro M.I.T."/>
            <person name="Varani A.M."/>
            <person name="Ferreira R.M."/>
            <person name="dos Santos V.L."/>
            <person name="Silva U.C."/>
            <person name="Setubal J.C."/>
            <person name="Moreira L.M."/>
        </authorList>
    </citation>
    <scope>NUCLEOTIDE SEQUENCE [LARGE SCALE GENOMIC DNA]</scope>
    <source>
        <strain evidence="1 2">FG3</strain>
    </source>
</reference>
<dbReference type="EMBL" id="CP033893">
    <property type="protein sequence ID" value="QDL31287.1"/>
    <property type="molecule type" value="Genomic_DNA"/>
</dbReference>
<accession>A0A515CT00</accession>
<sequence length="104" mass="11170">MSIEKIHQLDGVPDFRYEESPDIDYASISIDADSKLISIMEAVGCIGSSLMNDSDQKQIDAGEINRLSGVILSLSEVAIFINKISTNAHYLSGIKDGSGGHANQ</sequence>
<protein>
    <submittedName>
        <fullName evidence="1">Uncharacterized protein</fullName>
    </submittedName>
</protein>
<evidence type="ECO:0000313" key="2">
    <source>
        <dbReference type="Proteomes" id="UP000317572"/>
    </source>
</evidence>